<evidence type="ECO:0000313" key="1">
    <source>
        <dbReference type="EMBL" id="MFC6770017.1"/>
    </source>
</evidence>
<proteinExistence type="predicted"/>
<dbReference type="Proteomes" id="UP001596274">
    <property type="component" value="Unassembled WGS sequence"/>
</dbReference>
<reference evidence="1 2" key="1">
    <citation type="journal article" date="2019" name="Int. J. Syst. Evol. Microbiol.">
        <title>The Global Catalogue of Microorganisms (GCM) 10K type strain sequencing project: providing services to taxonomists for standard genome sequencing and annotation.</title>
        <authorList>
            <consortium name="The Broad Institute Genomics Platform"/>
            <consortium name="The Broad Institute Genome Sequencing Center for Infectious Disease"/>
            <person name="Wu L."/>
            <person name="Ma J."/>
        </authorList>
    </citation>
    <scope>NUCLEOTIDE SEQUENCE [LARGE SCALE GENOMIC DNA]</scope>
    <source>
        <strain evidence="1 2">PJ61</strain>
    </source>
</reference>
<sequence length="112" mass="12742">MGDLTEVSRVTPGQAQDVSVERVIRDAVDNTSKQGDRGNHSERYYKARQEFFRELAELSSDKHSREVILNGFAVEAREVIRQSPDDRERLITAVARLEAVIELRNTPLFSTP</sequence>
<protein>
    <submittedName>
        <fullName evidence="1">Uncharacterized protein</fullName>
    </submittedName>
</protein>
<comment type="caution">
    <text evidence="1">The sequence shown here is derived from an EMBL/GenBank/DDBJ whole genome shotgun (WGS) entry which is preliminary data.</text>
</comment>
<dbReference type="AlphaFoldDB" id="A0ABD5SYR1"/>
<organism evidence="1 2">
    <name type="scientific">Halorubrum pallidum</name>
    <dbReference type="NCBI Taxonomy" id="1526114"/>
    <lineage>
        <taxon>Archaea</taxon>
        <taxon>Methanobacteriati</taxon>
        <taxon>Methanobacteriota</taxon>
        <taxon>Stenosarchaea group</taxon>
        <taxon>Halobacteria</taxon>
        <taxon>Halobacteriales</taxon>
        <taxon>Haloferacaceae</taxon>
        <taxon>Halorubrum</taxon>
    </lineage>
</organism>
<name>A0ABD5SYR1_9EURY</name>
<accession>A0ABD5SYR1</accession>
<keyword evidence="2" id="KW-1185">Reference proteome</keyword>
<dbReference type="EMBL" id="JBHSWT010000009">
    <property type="protein sequence ID" value="MFC6770017.1"/>
    <property type="molecule type" value="Genomic_DNA"/>
</dbReference>
<evidence type="ECO:0000313" key="2">
    <source>
        <dbReference type="Proteomes" id="UP001596274"/>
    </source>
</evidence>
<gene>
    <name evidence="1" type="ORF">ACFQDD_00505</name>
</gene>